<evidence type="ECO:0000313" key="2">
    <source>
        <dbReference type="EMBL" id="MCV2885870.1"/>
    </source>
</evidence>
<gene>
    <name evidence="2" type="ORF">OE749_14320</name>
</gene>
<dbReference type="Proteomes" id="UP001652504">
    <property type="component" value="Unassembled WGS sequence"/>
</dbReference>
<accession>A0ABT3AB16</accession>
<reference evidence="2 3" key="1">
    <citation type="submission" date="2022-10" db="EMBL/GenBank/DDBJ databases">
        <title>Aestuariibacter sp. AA17 isolated from Montipora capitata coral fragment.</title>
        <authorList>
            <person name="Emsley S.A."/>
            <person name="Pfannmuller K.M."/>
            <person name="Loughran R.M."/>
            <person name="Shlafstein M."/>
            <person name="Papke E."/>
            <person name="Saw J.H."/>
            <person name="Ushijima B."/>
            <person name="Videau P."/>
        </authorList>
    </citation>
    <scope>NUCLEOTIDE SEQUENCE [LARGE SCALE GENOMIC DNA]</scope>
    <source>
        <strain evidence="2 3">AA17</strain>
    </source>
</reference>
<keyword evidence="3" id="KW-1185">Reference proteome</keyword>
<dbReference type="Pfam" id="PF02567">
    <property type="entry name" value="PhzC-PhzF"/>
    <property type="match status" value="1"/>
</dbReference>
<dbReference type="NCBIfam" id="TIGR00654">
    <property type="entry name" value="PhzF_family"/>
    <property type="match status" value="1"/>
</dbReference>
<comment type="similarity">
    <text evidence="1">Belongs to the PhzF family.</text>
</comment>
<sequence>MQSERAFPYFVYNVFTRDTFGGNPLAVIPHAEGLSDAEMQQIAKQFNYSETVFGFDTDKLNHHKQLRIFTPSREVPFAGHPNIGAAVALYENNLVSLPQDTQTLLFDEQAGSVPLQLTRDEHGSGFALLAPEPLSTGQTFEPHYIAEALSLDESDIRTEVHAPMQASVGLGFIFVEVTSVDALQRAKPNLSVFEEIFAEGIQPDIHVYTRSEDEFDIRTRMFAPLDGVYEDPATGSANSALAAIIAQHDLPFDGVKSISIAQGYEMGRPSQLLAMAEKKDGEIVAAGVAGKAVKFAEGILRL</sequence>
<dbReference type="Gene3D" id="3.10.310.10">
    <property type="entry name" value="Diaminopimelate Epimerase, Chain A, domain 1"/>
    <property type="match status" value="2"/>
</dbReference>
<dbReference type="PANTHER" id="PTHR13774:SF32">
    <property type="entry name" value="ANTISENSE-ENHANCING SEQUENCE 1"/>
    <property type="match status" value="1"/>
</dbReference>
<dbReference type="SUPFAM" id="SSF54506">
    <property type="entry name" value="Diaminopimelate epimerase-like"/>
    <property type="match status" value="1"/>
</dbReference>
<dbReference type="InterPro" id="IPR003719">
    <property type="entry name" value="Phenazine_PhzF-like"/>
</dbReference>
<protein>
    <submittedName>
        <fullName evidence="2">PhzF family phenazine biosynthesis protein</fullName>
    </submittedName>
</protein>
<dbReference type="RefSeq" id="WP_263713149.1">
    <property type="nucleotide sequence ID" value="NZ_JAOWKX010000007.1"/>
</dbReference>
<name>A0ABT3AB16_9ALTE</name>
<evidence type="ECO:0000256" key="1">
    <source>
        <dbReference type="ARBA" id="ARBA00008270"/>
    </source>
</evidence>
<proteinExistence type="inferred from homology"/>
<evidence type="ECO:0000313" key="3">
    <source>
        <dbReference type="Proteomes" id="UP001652504"/>
    </source>
</evidence>
<organism evidence="2 3">
    <name type="scientific">Fluctibacter corallii</name>
    <dbReference type="NCBI Taxonomy" id="2984329"/>
    <lineage>
        <taxon>Bacteria</taxon>
        <taxon>Pseudomonadati</taxon>
        <taxon>Pseudomonadota</taxon>
        <taxon>Gammaproteobacteria</taxon>
        <taxon>Alteromonadales</taxon>
        <taxon>Alteromonadaceae</taxon>
        <taxon>Fluctibacter</taxon>
    </lineage>
</organism>
<dbReference type="EMBL" id="JAOWKX010000007">
    <property type="protein sequence ID" value="MCV2885870.1"/>
    <property type="molecule type" value="Genomic_DNA"/>
</dbReference>
<dbReference type="PANTHER" id="PTHR13774">
    <property type="entry name" value="PHENAZINE BIOSYNTHESIS PROTEIN"/>
    <property type="match status" value="1"/>
</dbReference>
<dbReference type="PIRSF" id="PIRSF016184">
    <property type="entry name" value="PhzC_PhzF"/>
    <property type="match status" value="1"/>
</dbReference>
<comment type="caution">
    <text evidence="2">The sequence shown here is derived from an EMBL/GenBank/DDBJ whole genome shotgun (WGS) entry which is preliminary data.</text>
</comment>